<organism evidence="2 3">
    <name type="scientific">Chaetoceros tenuissimus</name>
    <dbReference type="NCBI Taxonomy" id="426638"/>
    <lineage>
        <taxon>Eukaryota</taxon>
        <taxon>Sar</taxon>
        <taxon>Stramenopiles</taxon>
        <taxon>Ochrophyta</taxon>
        <taxon>Bacillariophyta</taxon>
        <taxon>Coscinodiscophyceae</taxon>
        <taxon>Chaetocerotophycidae</taxon>
        <taxon>Chaetocerotales</taxon>
        <taxon>Chaetocerotaceae</taxon>
        <taxon>Chaetoceros</taxon>
    </lineage>
</organism>
<feature type="compositionally biased region" description="Low complexity" evidence="1">
    <location>
        <begin position="212"/>
        <end position="226"/>
    </location>
</feature>
<feature type="compositionally biased region" description="Low complexity" evidence="1">
    <location>
        <begin position="152"/>
        <end position="190"/>
    </location>
</feature>
<evidence type="ECO:0000313" key="3">
    <source>
        <dbReference type="Proteomes" id="UP001054902"/>
    </source>
</evidence>
<evidence type="ECO:0000313" key="2">
    <source>
        <dbReference type="EMBL" id="GFH62159.1"/>
    </source>
</evidence>
<keyword evidence="3" id="KW-1185">Reference proteome</keyword>
<dbReference type="Proteomes" id="UP001054902">
    <property type="component" value="Unassembled WGS sequence"/>
</dbReference>
<name>A0AAD3DGD3_9STRA</name>
<reference evidence="2 3" key="1">
    <citation type="journal article" date="2021" name="Sci. Rep.">
        <title>The genome of the diatom Chaetoceros tenuissimus carries an ancient integrated fragment of an extant virus.</title>
        <authorList>
            <person name="Hongo Y."/>
            <person name="Kimura K."/>
            <person name="Takaki Y."/>
            <person name="Yoshida Y."/>
            <person name="Baba S."/>
            <person name="Kobayashi G."/>
            <person name="Nagasaki K."/>
            <person name="Hano T."/>
            <person name="Tomaru Y."/>
        </authorList>
    </citation>
    <scope>NUCLEOTIDE SEQUENCE [LARGE SCALE GENOMIC DNA]</scope>
    <source>
        <strain evidence="2 3">NIES-3715</strain>
    </source>
</reference>
<accession>A0AAD3DGD3</accession>
<proteinExistence type="predicted"/>
<feature type="region of interest" description="Disordered" evidence="1">
    <location>
        <begin position="147"/>
        <end position="228"/>
    </location>
</feature>
<protein>
    <submittedName>
        <fullName evidence="2">Trimeric autotransporter adhesin-like protein</fullName>
    </submittedName>
</protein>
<dbReference type="AlphaFoldDB" id="A0AAD3DGD3"/>
<sequence>MEIPSMASGKKRNLWKVLYLYAFIGFDNIYAQNPIATQTNRLLQETTDCIADLKESTGKYGNLFSQDAYLDFLNLRSKGFVNEKQFDPSIIQFVHEYWSLTCRVNPKCTTSSPISIDDILDFSNENEEMSLVESFCSRVDESLKDIIPDIGPTVSPTKSSPSMSPTKTQNRPPSKSPTLSPSLSMMPTSSYPLKSPTLSPVKSPSRFPSLAPTYSSSNPSSSPTFRPSREERRTLLFALGFNNDDAEVLVNNWATEVAYDVLKTVDVNCTVETKSSCPFNLEVTTFFIPQNCDTLDEPVDTNDCALAQISIRIDDVDEEILDSIVDSIKERTQELSSILE</sequence>
<evidence type="ECO:0000256" key="1">
    <source>
        <dbReference type="SAM" id="MobiDB-lite"/>
    </source>
</evidence>
<gene>
    <name evidence="2" type="ORF">CTEN210_18635</name>
</gene>
<comment type="caution">
    <text evidence="2">The sequence shown here is derived from an EMBL/GenBank/DDBJ whole genome shotgun (WGS) entry which is preliminary data.</text>
</comment>
<dbReference type="EMBL" id="BLLK01000079">
    <property type="protein sequence ID" value="GFH62159.1"/>
    <property type="molecule type" value="Genomic_DNA"/>
</dbReference>